<dbReference type="InterPro" id="IPR029398">
    <property type="entry name" value="PolB_thumb"/>
</dbReference>
<evidence type="ECO:0000256" key="4">
    <source>
        <dbReference type="ARBA" id="ARBA00022634"/>
    </source>
</evidence>
<dbReference type="InterPro" id="IPR036420">
    <property type="entry name" value="BRCT_dom_sf"/>
</dbReference>
<evidence type="ECO:0000256" key="8">
    <source>
        <dbReference type="ARBA" id="ARBA00022723"/>
    </source>
</evidence>
<dbReference type="SUPFAM" id="SSF81585">
    <property type="entry name" value="PsbU/PolX domain-like"/>
    <property type="match status" value="1"/>
</dbReference>
<keyword evidence="13" id="KW-0456">Lyase</keyword>
<comment type="function">
    <text evidence="17">DNA polymerase that functions in several pathways of DNA repair. Involved in base excision repair (BER) responsible for repair of lesions that give rise to abasic (AP) sites in DNA. Also contributes to DNA double-strand break repair by non-homologous end joining and homologous recombination. Has both template-dependent and template-independent (terminal transferase) DNA polymerase activities. Has also a 5'-deoxyribose-5-phosphate lyase (dRP lyase) activity.</text>
</comment>
<dbReference type="InterPro" id="IPR001357">
    <property type="entry name" value="BRCT_dom"/>
</dbReference>
<dbReference type="InterPro" id="IPR028207">
    <property type="entry name" value="DNA_pol_B_palm_palm"/>
</dbReference>
<dbReference type="STRING" id="50990.A0A4Y7QI23"/>
<dbReference type="SMART" id="SM00292">
    <property type="entry name" value="BRCT"/>
    <property type="match status" value="1"/>
</dbReference>
<dbReference type="InterPro" id="IPR043519">
    <property type="entry name" value="NT_sf"/>
</dbReference>
<dbReference type="PANTHER" id="PTHR11276">
    <property type="entry name" value="DNA POLYMERASE TYPE-X FAMILY MEMBER"/>
    <property type="match status" value="1"/>
</dbReference>
<dbReference type="Gene3D" id="3.30.210.10">
    <property type="entry name" value="DNA polymerase, thumb domain"/>
    <property type="match status" value="1"/>
</dbReference>
<keyword evidence="14 17" id="KW-0539">Nucleus</keyword>
<dbReference type="GO" id="GO:0005634">
    <property type="term" value="C:nucleus"/>
    <property type="evidence" value="ECO:0007669"/>
    <property type="project" value="UniProtKB-SubCell"/>
</dbReference>
<dbReference type="InterPro" id="IPR037160">
    <property type="entry name" value="DNA_Pol_thumb_sf"/>
</dbReference>
<keyword evidence="6 17" id="KW-0548">Nucleotidyltransferase</keyword>
<dbReference type="InterPro" id="IPR022312">
    <property type="entry name" value="DNA_pol_X"/>
</dbReference>
<evidence type="ECO:0000313" key="21">
    <source>
        <dbReference type="Proteomes" id="UP000294933"/>
    </source>
</evidence>
<feature type="active site" description="Nucleophile; Schiff-base intermediate with DNA; for 5'-dRP lyase activity" evidence="16">
    <location>
        <position position="321"/>
    </location>
</feature>
<evidence type="ECO:0000256" key="15">
    <source>
        <dbReference type="ARBA" id="ARBA00049244"/>
    </source>
</evidence>
<reference evidence="20 21" key="1">
    <citation type="submission" date="2018-06" db="EMBL/GenBank/DDBJ databases">
        <title>A transcriptomic atlas of mushroom development highlights an independent origin of complex multicellularity.</title>
        <authorList>
            <consortium name="DOE Joint Genome Institute"/>
            <person name="Krizsan K."/>
            <person name="Almasi E."/>
            <person name="Merenyi Z."/>
            <person name="Sahu N."/>
            <person name="Viragh M."/>
            <person name="Koszo T."/>
            <person name="Mondo S."/>
            <person name="Kiss B."/>
            <person name="Balint B."/>
            <person name="Kues U."/>
            <person name="Barry K."/>
            <person name="Hegedus J.C."/>
            <person name="Henrissat B."/>
            <person name="Johnson J."/>
            <person name="Lipzen A."/>
            <person name="Ohm R."/>
            <person name="Nagy I."/>
            <person name="Pangilinan J."/>
            <person name="Yan J."/>
            <person name="Xiong Y."/>
            <person name="Grigoriev I.V."/>
            <person name="Hibbett D.S."/>
            <person name="Nagy L.G."/>
        </authorList>
    </citation>
    <scope>NUCLEOTIDE SEQUENCE [LARGE SCALE GENOMIC DNA]</scope>
    <source>
        <strain evidence="20 21">SZMC22713</strain>
    </source>
</reference>
<keyword evidence="8" id="KW-0479">Metal-binding</keyword>
<dbReference type="PANTHER" id="PTHR11276:SF28">
    <property type="entry name" value="DNA POLYMERASE LAMBDA"/>
    <property type="match status" value="1"/>
</dbReference>
<dbReference type="Proteomes" id="UP000294933">
    <property type="component" value="Unassembled WGS sequence"/>
</dbReference>
<dbReference type="OrthoDB" id="205514at2759"/>
<dbReference type="InterPro" id="IPR010996">
    <property type="entry name" value="HHH_MUS81"/>
</dbReference>
<keyword evidence="5 17" id="KW-0808">Transferase</keyword>
<dbReference type="EC" id="2.7.7.7" evidence="17"/>
<dbReference type="Pfam" id="PF14792">
    <property type="entry name" value="DNA_pol_B_palm"/>
    <property type="match status" value="1"/>
</dbReference>
<dbReference type="Gene3D" id="3.30.460.10">
    <property type="entry name" value="Beta Polymerase, domain 2"/>
    <property type="match status" value="1"/>
</dbReference>
<dbReference type="FunFam" id="1.10.150.20:FF:000010">
    <property type="entry name" value="DNA polymerase lambda"/>
    <property type="match status" value="1"/>
</dbReference>
<evidence type="ECO:0000256" key="7">
    <source>
        <dbReference type="ARBA" id="ARBA00022705"/>
    </source>
</evidence>
<dbReference type="PRINTS" id="PR00870">
    <property type="entry name" value="DNAPOLXBETA"/>
</dbReference>
<evidence type="ECO:0000256" key="17">
    <source>
        <dbReference type="RuleBase" id="RU366014"/>
    </source>
</evidence>
<dbReference type="SUPFAM" id="SSF47802">
    <property type="entry name" value="DNA polymerase beta, N-terminal domain-like"/>
    <property type="match status" value="1"/>
</dbReference>
<dbReference type="PROSITE" id="PS50172">
    <property type="entry name" value="BRCT"/>
    <property type="match status" value="1"/>
</dbReference>
<feature type="compositionally biased region" description="Basic and acidic residues" evidence="18">
    <location>
        <begin position="129"/>
        <end position="142"/>
    </location>
</feature>
<evidence type="ECO:0000256" key="16">
    <source>
        <dbReference type="PIRSR" id="PIRSR622312-50"/>
    </source>
</evidence>
<dbReference type="GO" id="GO:0006260">
    <property type="term" value="P:DNA replication"/>
    <property type="evidence" value="ECO:0007669"/>
    <property type="project" value="UniProtKB-KW"/>
</dbReference>
<dbReference type="GO" id="GO:0016829">
    <property type="term" value="F:lyase activity"/>
    <property type="evidence" value="ECO:0007669"/>
    <property type="project" value="UniProtKB-KW"/>
</dbReference>
<evidence type="ECO:0000256" key="6">
    <source>
        <dbReference type="ARBA" id="ARBA00022695"/>
    </source>
</evidence>
<evidence type="ECO:0000256" key="3">
    <source>
        <dbReference type="ARBA" id="ARBA00008323"/>
    </source>
</evidence>
<organism evidence="20 21">
    <name type="scientific">Rickenella mellea</name>
    <dbReference type="NCBI Taxonomy" id="50990"/>
    <lineage>
        <taxon>Eukaryota</taxon>
        <taxon>Fungi</taxon>
        <taxon>Dikarya</taxon>
        <taxon>Basidiomycota</taxon>
        <taxon>Agaricomycotina</taxon>
        <taxon>Agaricomycetes</taxon>
        <taxon>Hymenochaetales</taxon>
        <taxon>Rickenellaceae</taxon>
        <taxon>Rickenella</taxon>
    </lineage>
</organism>
<sequence length="594" mass="66977">MTPPEYAAKVLTKFQPLLDRTPPRKLFLKDKNIFYIGGDLKFASKTTRDKMDFVRKKGGTVVPVYDPSIVTHIVTDTTPIPTLKALALKSLTEIPDHIPTVLWSWITSGNRGKLEFEWMHAAFSSRIDADSSKRSSKGKEAQFPRQVAGTVSGGVTNSSVIDDDHHPQTPSSSLHPSSAAPPFSSAANPPQRTRHASQQCNGPEGDPLAEYYALAAADQESAESNDSSDGEMPMDEVVKQSRRGFTCDQRNTDNGHCLNQGIIDKLQELMELHKEKLSDHDRWRVFSYSKTIRALRNHPVQIKSYEQARAIKGVGDKTARKIEEIIQTGELRRIDWEKTPDVESIKNFKGIYDVGPHTAYQWYNAGCRTLDDVKARKGGITLTPTQKIGVEYYDDINSRMPRSEAEQIFNKIKPIALEIDPMLFIEIMGSFRRGKADCGDIDILITRPTHDGKTHAGVIRSLLTELHVRQIITEDLATPDNFDGLEATYRGLCRLDFRSRRRRIDILAVPYESRGAALLYYTGDDIFNRAIRYKAGSMGYSLNQRGLFTAVARDPNDRRKKLTKGYVIASETEEEIFKILNVPWQEPHERVRAV</sequence>
<evidence type="ECO:0000256" key="12">
    <source>
        <dbReference type="ARBA" id="ARBA00023204"/>
    </source>
</evidence>
<feature type="compositionally biased region" description="Low complexity" evidence="18">
    <location>
        <begin position="168"/>
        <end position="190"/>
    </location>
</feature>
<dbReference type="InterPro" id="IPR018944">
    <property type="entry name" value="DNA_pol_lambd_fingers_domain"/>
</dbReference>
<evidence type="ECO:0000313" key="20">
    <source>
        <dbReference type="EMBL" id="TDL27085.1"/>
    </source>
</evidence>
<keyword evidence="11" id="KW-0238">DNA-binding</keyword>
<dbReference type="InterPro" id="IPR019843">
    <property type="entry name" value="DNA_pol-X_BS"/>
</dbReference>
<proteinExistence type="inferred from homology"/>
<name>A0A4Y7QI23_9AGAM</name>
<protein>
    <recommendedName>
        <fullName evidence="17">DNA polymerase</fullName>
        <ecNumber evidence="17">2.7.7.7</ecNumber>
    </recommendedName>
</protein>
<keyword evidence="21" id="KW-1185">Reference proteome</keyword>
<evidence type="ECO:0000256" key="11">
    <source>
        <dbReference type="ARBA" id="ARBA00023125"/>
    </source>
</evidence>
<gene>
    <name evidence="20" type="ORF">BD410DRAFT_714762</name>
</gene>
<dbReference type="PROSITE" id="PS00522">
    <property type="entry name" value="DNA_POLYMERASE_X"/>
    <property type="match status" value="1"/>
</dbReference>
<dbReference type="FunFam" id="1.10.150.110:FF:000005">
    <property type="entry name" value="DNA polymerase POL4"/>
    <property type="match status" value="1"/>
</dbReference>
<comment type="similarity">
    <text evidence="3 17">Belongs to the DNA polymerase type-X family.</text>
</comment>
<evidence type="ECO:0000256" key="1">
    <source>
        <dbReference type="ARBA" id="ARBA00001936"/>
    </source>
</evidence>
<dbReference type="SUPFAM" id="SSF52113">
    <property type="entry name" value="BRCT domain"/>
    <property type="match status" value="1"/>
</dbReference>
<dbReference type="SUPFAM" id="SSF81301">
    <property type="entry name" value="Nucleotidyltransferase"/>
    <property type="match status" value="1"/>
</dbReference>
<dbReference type="Gene3D" id="1.10.150.20">
    <property type="entry name" value="5' to 3' exonuclease, C-terminal subdomain"/>
    <property type="match status" value="1"/>
</dbReference>
<dbReference type="Pfam" id="PF10391">
    <property type="entry name" value="DNA_pol_lambd_f"/>
    <property type="match status" value="1"/>
</dbReference>
<dbReference type="GO" id="GO:0003887">
    <property type="term" value="F:DNA-directed DNA polymerase activity"/>
    <property type="evidence" value="ECO:0007669"/>
    <property type="project" value="UniProtKB-UniRule"/>
</dbReference>
<dbReference type="PRINTS" id="PR00869">
    <property type="entry name" value="DNAPOLX"/>
</dbReference>
<evidence type="ECO:0000256" key="9">
    <source>
        <dbReference type="ARBA" id="ARBA00022763"/>
    </source>
</evidence>
<keyword evidence="7" id="KW-0235">DNA replication</keyword>
<dbReference type="Pfam" id="PF14791">
    <property type="entry name" value="DNA_pol_B_thumb"/>
    <property type="match status" value="1"/>
</dbReference>
<evidence type="ECO:0000259" key="19">
    <source>
        <dbReference type="PROSITE" id="PS50172"/>
    </source>
</evidence>
<dbReference type="GO" id="GO:0003677">
    <property type="term" value="F:DNA binding"/>
    <property type="evidence" value="ECO:0007669"/>
    <property type="project" value="UniProtKB-UniRule"/>
</dbReference>
<evidence type="ECO:0000256" key="18">
    <source>
        <dbReference type="SAM" id="MobiDB-lite"/>
    </source>
</evidence>
<feature type="domain" description="BRCT" evidence="19">
    <location>
        <begin position="34"/>
        <end position="108"/>
    </location>
</feature>
<dbReference type="GO" id="GO:0046872">
    <property type="term" value="F:metal ion binding"/>
    <property type="evidence" value="ECO:0007669"/>
    <property type="project" value="UniProtKB-UniRule"/>
</dbReference>
<evidence type="ECO:0000256" key="10">
    <source>
        <dbReference type="ARBA" id="ARBA00022932"/>
    </source>
</evidence>
<dbReference type="Gene3D" id="1.10.150.110">
    <property type="entry name" value="DNA polymerase beta, N-terminal domain-like"/>
    <property type="match status" value="1"/>
</dbReference>
<dbReference type="Pfam" id="PF14716">
    <property type="entry name" value="HHH_8"/>
    <property type="match status" value="1"/>
</dbReference>
<keyword evidence="4" id="KW-0237">DNA synthesis</keyword>
<feature type="region of interest" description="Disordered" evidence="18">
    <location>
        <begin position="129"/>
        <end position="206"/>
    </location>
</feature>
<dbReference type="CDD" id="cd00141">
    <property type="entry name" value="NT_POLXc"/>
    <property type="match status" value="1"/>
</dbReference>
<keyword evidence="12 17" id="KW-0234">DNA repair</keyword>
<evidence type="ECO:0000256" key="13">
    <source>
        <dbReference type="ARBA" id="ARBA00023239"/>
    </source>
</evidence>
<dbReference type="CDD" id="cd00027">
    <property type="entry name" value="BRCT"/>
    <property type="match status" value="1"/>
</dbReference>
<dbReference type="EMBL" id="ML170160">
    <property type="protein sequence ID" value="TDL27085.1"/>
    <property type="molecule type" value="Genomic_DNA"/>
</dbReference>
<accession>A0A4Y7QI23</accession>
<dbReference type="InterPro" id="IPR027421">
    <property type="entry name" value="DNA_pol_lamdba_lyase_dom_sf"/>
</dbReference>
<comment type="subcellular location">
    <subcellularLocation>
        <location evidence="2 17">Nucleus</location>
    </subcellularLocation>
</comment>
<evidence type="ECO:0000256" key="14">
    <source>
        <dbReference type="ARBA" id="ARBA00023242"/>
    </source>
</evidence>
<dbReference type="AlphaFoldDB" id="A0A4Y7QI23"/>
<dbReference type="VEuPathDB" id="FungiDB:BD410DRAFT_714762"/>
<keyword evidence="9 17" id="KW-0227">DNA damage</keyword>
<comment type="catalytic activity">
    <reaction evidence="15 17">
        <text>DNA(n) + a 2'-deoxyribonucleoside 5'-triphosphate = DNA(n+1) + diphosphate</text>
        <dbReference type="Rhea" id="RHEA:22508"/>
        <dbReference type="Rhea" id="RHEA-COMP:17339"/>
        <dbReference type="Rhea" id="RHEA-COMP:17340"/>
        <dbReference type="ChEBI" id="CHEBI:33019"/>
        <dbReference type="ChEBI" id="CHEBI:61560"/>
        <dbReference type="ChEBI" id="CHEBI:173112"/>
        <dbReference type="EC" id="2.7.7.7"/>
    </reaction>
</comment>
<dbReference type="GO" id="GO:0006303">
    <property type="term" value="P:double-strand break repair via nonhomologous end joining"/>
    <property type="evidence" value="ECO:0007669"/>
    <property type="project" value="TreeGrafter"/>
</dbReference>
<evidence type="ECO:0000256" key="2">
    <source>
        <dbReference type="ARBA" id="ARBA00004123"/>
    </source>
</evidence>
<dbReference type="SMART" id="SM00483">
    <property type="entry name" value="POLXc"/>
    <property type="match status" value="1"/>
</dbReference>
<evidence type="ECO:0000256" key="5">
    <source>
        <dbReference type="ARBA" id="ARBA00022679"/>
    </source>
</evidence>
<comment type="cofactor">
    <cofactor evidence="1">
        <name>Mn(2+)</name>
        <dbReference type="ChEBI" id="CHEBI:29035"/>
    </cofactor>
</comment>
<dbReference type="InterPro" id="IPR002008">
    <property type="entry name" value="DNA_pol_X_beta-like"/>
</dbReference>
<keyword evidence="10 17" id="KW-0239">DNA-directed DNA polymerase</keyword>
<dbReference type="InterPro" id="IPR002054">
    <property type="entry name" value="DNA-dir_DNA_pol_X"/>
</dbReference>